<sequence>MAQVEEEELDPDSEGVFPRNITEEMAPVGLDVTPQRNNMSALEKEIPFRFHTGAAVSAVESKW</sequence>
<name>W2NWS2_PHYNI</name>
<proteinExistence type="predicted"/>
<gene>
    <name evidence="1" type="ORF">L914_03522</name>
</gene>
<protein>
    <submittedName>
        <fullName evidence="1">Uncharacterized protein</fullName>
    </submittedName>
</protein>
<reference evidence="1" key="1">
    <citation type="submission" date="2013-11" db="EMBL/GenBank/DDBJ databases">
        <title>The Genome Sequence of Phytophthora parasitica IAC_01/95.</title>
        <authorList>
            <consortium name="The Broad Institute Genomics Platform"/>
            <person name="Russ C."/>
            <person name="Tyler B."/>
            <person name="Panabieres F."/>
            <person name="Shan W."/>
            <person name="Tripathy S."/>
            <person name="Grunwald N."/>
            <person name="Machado M."/>
            <person name="Johnson C.S."/>
            <person name="Arredondo F."/>
            <person name="Hong C."/>
            <person name="Coffey M."/>
            <person name="Young S.K."/>
            <person name="Zeng Q."/>
            <person name="Gargeya S."/>
            <person name="Fitzgerald M."/>
            <person name="Abouelleil A."/>
            <person name="Alvarado L."/>
            <person name="Chapman S.B."/>
            <person name="Gainer-Dewar J."/>
            <person name="Goldberg J."/>
            <person name="Griggs A."/>
            <person name="Gujja S."/>
            <person name="Hansen M."/>
            <person name="Howarth C."/>
            <person name="Imamovic A."/>
            <person name="Ireland A."/>
            <person name="Larimer J."/>
            <person name="McCowan C."/>
            <person name="Murphy C."/>
            <person name="Pearson M."/>
            <person name="Poon T.W."/>
            <person name="Priest M."/>
            <person name="Roberts A."/>
            <person name="Saif S."/>
            <person name="Shea T."/>
            <person name="Sykes S."/>
            <person name="Wortman J."/>
            <person name="Nusbaum C."/>
            <person name="Birren B."/>
        </authorList>
    </citation>
    <scope>NUCLEOTIDE SEQUENCE [LARGE SCALE GENOMIC DNA]</scope>
    <source>
        <strain evidence="1">IAC_01/95</strain>
    </source>
</reference>
<organism evidence="1">
    <name type="scientific">Phytophthora nicotianae</name>
    <name type="common">Potato buckeye rot agent</name>
    <name type="synonym">Phytophthora parasitica</name>
    <dbReference type="NCBI Taxonomy" id="4792"/>
    <lineage>
        <taxon>Eukaryota</taxon>
        <taxon>Sar</taxon>
        <taxon>Stramenopiles</taxon>
        <taxon>Oomycota</taxon>
        <taxon>Peronosporomycetes</taxon>
        <taxon>Peronosporales</taxon>
        <taxon>Peronosporaceae</taxon>
        <taxon>Phytophthora</taxon>
    </lineage>
</organism>
<dbReference type="AlphaFoldDB" id="W2NWS2"/>
<accession>W2NWS2</accession>
<evidence type="ECO:0000313" key="1">
    <source>
        <dbReference type="EMBL" id="ETM52935.1"/>
    </source>
</evidence>
<dbReference type="EMBL" id="KI691471">
    <property type="protein sequence ID" value="ETM52935.1"/>
    <property type="molecule type" value="Genomic_DNA"/>
</dbReference>
<dbReference type="Proteomes" id="UP000054532">
    <property type="component" value="Unassembled WGS sequence"/>
</dbReference>